<sequence length="33" mass="3385">MTTLKEIAAGCKLPVSEGGTLPEPTEPPAESET</sequence>
<comment type="caution">
    <text evidence="2">The sequence shown here is derived from an EMBL/GenBank/DDBJ whole genome shotgun (WGS) entry which is preliminary data.</text>
</comment>
<gene>
    <name evidence="2" type="ORF">LCGC14_2955550</name>
</gene>
<reference evidence="2" key="1">
    <citation type="journal article" date="2015" name="Nature">
        <title>Complex archaea that bridge the gap between prokaryotes and eukaryotes.</title>
        <authorList>
            <person name="Spang A."/>
            <person name="Saw J.H."/>
            <person name="Jorgensen S.L."/>
            <person name="Zaremba-Niedzwiedzka K."/>
            <person name="Martijn J."/>
            <person name="Lind A.E."/>
            <person name="van Eijk R."/>
            <person name="Schleper C."/>
            <person name="Guy L."/>
            <person name="Ettema T.J."/>
        </authorList>
    </citation>
    <scope>NUCLEOTIDE SEQUENCE</scope>
</reference>
<evidence type="ECO:0000313" key="2">
    <source>
        <dbReference type="EMBL" id="KKK67289.1"/>
    </source>
</evidence>
<evidence type="ECO:0000256" key="1">
    <source>
        <dbReference type="SAM" id="MobiDB-lite"/>
    </source>
</evidence>
<accession>A0A0F8ZLK1</accession>
<dbReference type="EMBL" id="LAZR01059686">
    <property type="protein sequence ID" value="KKK67289.1"/>
    <property type="molecule type" value="Genomic_DNA"/>
</dbReference>
<proteinExistence type="predicted"/>
<feature type="region of interest" description="Disordered" evidence="1">
    <location>
        <begin position="1"/>
        <end position="33"/>
    </location>
</feature>
<feature type="non-terminal residue" evidence="2">
    <location>
        <position position="33"/>
    </location>
</feature>
<dbReference type="AlphaFoldDB" id="A0A0F8ZLK1"/>
<protein>
    <submittedName>
        <fullName evidence="2">Uncharacterized protein</fullName>
    </submittedName>
</protein>
<name>A0A0F8ZLK1_9ZZZZ</name>
<organism evidence="2">
    <name type="scientific">marine sediment metagenome</name>
    <dbReference type="NCBI Taxonomy" id="412755"/>
    <lineage>
        <taxon>unclassified sequences</taxon>
        <taxon>metagenomes</taxon>
        <taxon>ecological metagenomes</taxon>
    </lineage>
</organism>
<feature type="compositionally biased region" description="Low complexity" evidence="1">
    <location>
        <begin position="16"/>
        <end position="33"/>
    </location>
</feature>